<sequence>KSWKKREARAKDPSLSQCSQTDWIPFDLAREILMRLPAASLMRFRHIYSYLLLNFRENDNQLFFRLPQHQNLAMCLPNVETYPFALLKEDTYASNSQFQSVHDIMLPFTNPHETPRYIRTYLGYDPVGILYFVVSNYGRAEILRFDVRTENLKLIQCVNDELKTNIYLVNYKERWHMLSQSYLVTNYGFLKMPEKINNHAKTFVYHFLHMIMGIKDKNIHVSYYDPKRKSNRMIKIERFEDEDFWLRNEWREHN</sequence>
<reference evidence="1 2" key="1">
    <citation type="submission" date="2021-05" db="EMBL/GenBank/DDBJ databases">
        <title>Genome Assembly of Synthetic Allotetraploid Brassica napus Reveals Homoeologous Exchanges between Subgenomes.</title>
        <authorList>
            <person name="Davis J.T."/>
        </authorList>
    </citation>
    <scope>NUCLEOTIDE SEQUENCE [LARGE SCALE GENOMIC DNA]</scope>
    <source>
        <strain evidence="2">cv. Da-Ae</strain>
        <tissue evidence="1">Seedling</tissue>
    </source>
</reference>
<protein>
    <recommendedName>
        <fullName evidence="3">F-box protein</fullName>
    </recommendedName>
</protein>
<accession>A0ABQ7ZWI9</accession>
<evidence type="ECO:0000313" key="1">
    <source>
        <dbReference type="EMBL" id="KAH0884615.1"/>
    </source>
</evidence>
<evidence type="ECO:0008006" key="3">
    <source>
        <dbReference type="Google" id="ProtNLM"/>
    </source>
</evidence>
<gene>
    <name evidence="1" type="ORF">HID58_060711</name>
</gene>
<name>A0ABQ7ZWI9_BRANA</name>
<proteinExistence type="predicted"/>
<keyword evidence="2" id="KW-1185">Reference proteome</keyword>
<dbReference type="EMBL" id="JAGKQM010000014">
    <property type="protein sequence ID" value="KAH0884615.1"/>
    <property type="molecule type" value="Genomic_DNA"/>
</dbReference>
<organism evidence="1 2">
    <name type="scientific">Brassica napus</name>
    <name type="common">Rape</name>
    <dbReference type="NCBI Taxonomy" id="3708"/>
    <lineage>
        <taxon>Eukaryota</taxon>
        <taxon>Viridiplantae</taxon>
        <taxon>Streptophyta</taxon>
        <taxon>Embryophyta</taxon>
        <taxon>Tracheophyta</taxon>
        <taxon>Spermatophyta</taxon>
        <taxon>Magnoliopsida</taxon>
        <taxon>eudicotyledons</taxon>
        <taxon>Gunneridae</taxon>
        <taxon>Pentapetalae</taxon>
        <taxon>rosids</taxon>
        <taxon>malvids</taxon>
        <taxon>Brassicales</taxon>
        <taxon>Brassicaceae</taxon>
        <taxon>Brassiceae</taxon>
        <taxon>Brassica</taxon>
    </lineage>
</organism>
<dbReference type="Proteomes" id="UP000824890">
    <property type="component" value="Unassembled WGS sequence"/>
</dbReference>
<evidence type="ECO:0000313" key="2">
    <source>
        <dbReference type="Proteomes" id="UP000824890"/>
    </source>
</evidence>
<feature type="non-terminal residue" evidence="1">
    <location>
        <position position="1"/>
    </location>
</feature>
<comment type="caution">
    <text evidence="1">The sequence shown here is derived from an EMBL/GenBank/DDBJ whole genome shotgun (WGS) entry which is preliminary data.</text>
</comment>